<dbReference type="GO" id="GO:0008408">
    <property type="term" value="F:3'-5' exonuclease activity"/>
    <property type="evidence" value="ECO:0007669"/>
    <property type="project" value="TreeGrafter"/>
</dbReference>
<dbReference type="SUPFAM" id="SSF52113">
    <property type="entry name" value="BRCT domain"/>
    <property type="match status" value="1"/>
</dbReference>
<proteinExistence type="predicted"/>
<dbReference type="CDD" id="cd17748">
    <property type="entry name" value="BRCT_DNA_ligase_like"/>
    <property type="match status" value="1"/>
</dbReference>
<dbReference type="GO" id="GO:0003676">
    <property type="term" value="F:nucleic acid binding"/>
    <property type="evidence" value="ECO:0007669"/>
    <property type="project" value="InterPro"/>
</dbReference>
<organism evidence="2 3">
    <name type="scientific">Halobacillus trueperi</name>
    <dbReference type="NCBI Taxonomy" id="156205"/>
    <lineage>
        <taxon>Bacteria</taxon>
        <taxon>Bacillati</taxon>
        <taxon>Bacillota</taxon>
        <taxon>Bacilli</taxon>
        <taxon>Bacillales</taxon>
        <taxon>Bacillaceae</taxon>
        <taxon>Halobacillus</taxon>
    </lineage>
</organism>
<name>A0A3E0J9J8_9BACI</name>
<dbReference type="SUPFAM" id="SSF53098">
    <property type="entry name" value="Ribonuclease H-like"/>
    <property type="match status" value="1"/>
</dbReference>
<dbReference type="InterPro" id="IPR036420">
    <property type="entry name" value="BRCT_dom_sf"/>
</dbReference>
<gene>
    <name evidence="2" type="ORF">DYE48_08665</name>
</gene>
<comment type="caution">
    <text evidence="2">The sequence shown here is derived from an EMBL/GenBank/DDBJ whole genome shotgun (WGS) entry which is preliminary data.</text>
</comment>
<dbReference type="EMBL" id="QUAE01000005">
    <property type="protein sequence ID" value="REJ09635.1"/>
    <property type="molecule type" value="Genomic_DNA"/>
</dbReference>
<dbReference type="Gene3D" id="3.40.50.10190">
    <property type="entry name" value="BRCT domain"/>
    <property type="match status" value="1"/>
</dbReference>
<dbReference type="InterPro" id="IPR013520">
    <property type="entry name" value="Ribonucl_H"/>
</dbReference>
<evidence type="ECO:0000313" key="3">
    <source>
        <dbReference type="Proteomes" id="UP000256305"/>
    </source>
</evidence>
<accession>A0A3E0J9J8</accession>
<dbReference type="AlphaFoldDB" id="A0A3E0J9J8"/>
<dbReference type="Gene3D" id="3.30.420.10">
    <property type="entry name" value="Ribonuclease H-like superfamily/Ribonuclease H"/>
    <property type="match status" value="1"/>
</dbReference>
<dbReference type="SMART" id="SM00479">
    <property type="entry name" value="EXOIII"/>
    <property type="match status" value="1"/>
</dbReference>
<reference evidence="2 3" key="1">
    <citation type="submission" date="2018-08" db="EMBL/GenBank/DDBJ databases">
        <title>Genome sequence of Halobacillus trueperi KCTC 3686.</title>
        <authorList>
            <person name="Cho K.H."/>
            <person name="Kwak M.-J."/>
            <person name="Kim B.-Y."/>
            <person name="Chun J."/>
        </authorList>
    </citation>
    <scope>NUCLEOTIDE SEQUENCE [LARGE SCALE GENOMIC DNA]</scope>
    <source>
        <strain evidence="2 3">KCTC 3686</strain>
    </source>
</reference>
<feature type="domain" description="BRCT" evidence="1">
    <location>
        <begin position="241"/>
        <end position="325"/>
    </location>
</feature>
<evidence type="ECO:0000259" key="1">
    <source>
        <dbReference type="PROSITE" id="PS50172"/>
    </source>
</evidence>
<sequence length="337" mass="38387">MASLYNRRSYARPFIIKITLYIKEIDMNFVALDFETANSSRGSVCSIGMVEYEQGFKKREYYRLVKPKKNYFAPINIRVHGITKGDVEDAEEFDVLWEREIRSWLEGKFVVAHNAQFDMGVLRAVLDQYNLSYPMLAYNCTVNISKKTWQLPKYKLNIVSSYLGFTFSHHHALEDAKASAHILMSAKEELGATDAKDLVDKTGTTNGMMFDGGYEPARINKKKRAKKAHPSSYVAATNQFDPSHPFYNAAVVFTGKLKEMKRDEASQKVVDLGGKLHTTIESNTSFVVVGEQTFELYKNGKKTSKLERAETLLSQGYPIEIISESDFHQYLTRSSNK</sequence>
<protein>
    <recommendedName>
        <fullName evidence="1">BRCT domain-containing protein</fullName>
    </recommendedName>
</protein>
<dbReference type="PANTHER" id="PTHR30231:SF42">
    <property type="entry name" value="EXONUCLEASE"/>
    <property type="match status" value="1"/>
</dbReference>
<evidence type="ECO:0000313" key="2">
    <source>
        <dbReference type="EMBL" id="REJ09635.1"/>
    </source>
</evidence>
<dbReference type="Proteomes" id="UP000256305">
    <property type="component" value="Unassembled WGS sequence"/>
</dbReference>
<dbReference type="PANTHER" id="PTHR30231">
    <property type="entry name" value="DNA POLYMERASE III SUBUNIT EPSILON"/>
    <property type="match status" value="1"/>
</dbReference>
<dbReference type="Pfam" id="PF00533">
    <property type="entry name" value="BRCT"/>
    <property type="match status" value="1"/>
</dbReference>
<keyword evidence="3" id="KW-1185">Reference proteome</keyword>
<dbReference type="InterPro" id="IPR036397">
    <property type="entry name" value="RNaseH_sf"/>
</dbReference>
<dbReference type="GO" id="GO:0005829">
    <property type="term" value="C:cytosol"/>
    <property type="evidence" value="ECO:0007669"/>
    <property type="project" value="TreeGrafter"/>
</dbReference>
<dbReference type="PROSITE" id="PS50172">
    <property type="entry name" value="BRCT"/>
    <property type="match status" value="1"/>
</dbReference>
<dbReference type="Pfam" id="PF00929">
    <property type="entry name" value="RNase_T"/>
    <property type="match status" value="1"/>
</dbReference>
<dbReference type="CDD" id="cd06130">
    <property type="entry name" value="DNA_pol_III_epsilon_like"/>
    <property type="match status" value="1"/>
</dbReference>
<dbReference type="InterPro" id="IPR012337">
    <property type="entry name" value="RNaseH-like_sf"/>
</dbReference>
<dbReference type="InterPro" id="IPR001357">
    <property type="entry name" value="BRCT_dom"/>
</dbReference>